<feature type="domain" description="SCP" evidence="3">
    <location>
        <begin position="511"/>
        <end position="656"/>
    </location>
</feature>
<feature type="compositionally biased region" description="Polar residues" evidence="1">
    <location>
        <begin position="326"/>
        <end position="335"/>
    </location>
</feature>
<keyword evidence="5" id="KW-1185">Reference proteome</keyword>
<keyword evidence="2" id="KW-1133">Transmembrane helix</keyword>
<dbReference type="Pfam" id="PF00188">
    <property type="entry name" value="CAP"/>
    <property type="match status" value="1"/>
</dbReference>
<comment type="caution">
    <text evidence="4">The sequence shown here is derived from an EMBL/GenBank/DDBJ whole genome shotgun (WGS) entry which is preliminary data.</text>
</comment>
<feature type="region of interest" description="Disordered" evidence="1">
    <location>
        <begin position="275"/>
        <end position="341"/>
    </location>
</feature>
<evidence type="ECO:0000313" key="5">
    <source>
        <dbReference type="Proteomes" id="UP001530400"/>
    </source>
</evidence>
<feature type="transmembrane region" description="Helical" evidence="2">
    <location>
        <begin position="142"/>
        <end position="165"/>
    </location>
</feature>
<keyword evidence="2" id="KW-0472">Membrane</keyword>
<gene>
    <name evidence="4" type="ORF">ACHAWO_011826</name>
</gene>
<evidence type="ECO:0000259" key="3">
    <source>
        <dbReference type="SMART" id="SM00198"/>
    </source>
</evidence>
<dbReference type="Gene3D" id="3.40.33.10">
    <property type="entry name" value="CAP"/>
    <property type="match status" value="1"/>
</dbReference>
<protein>
    <recommendedName>
        <fullName evidence="3">SCP domain-containing protein</fullName>
    </recommendedName>
</protein>
<feature type="compositionally biased region" description="Low complexity" evidence="1">
    <location>
        <begin position="277"/>
        <end position="325"/>
    </location>
</feature>
<dbReference type="FunFam" id="3.40.33.10:FF:000029">
    <property type="entry name" value="Predicted protein"/>
    <property type="match status" value="1"/>
</dbReference>
<evidence type="ECO:0000256" key="2">
    <source>
        <dbReference type="SAM" id="Phobius"/>
    </source>
</evidence>
<keyword evidence="2" id="KW-0812">Transmembrane</keyword>
<feature type="compositionally biased region" description="Acidic residues" evidence="1">
    <location>
        <begin position="205"/>
        <end position="217"/>
    </location>
</feature>
<evidence type="ECO:0000256" key="1">
    <source>
        <dbReference type="SAM" id="MobiDB-lite"/>
    </source>
</evidence>
<dbReference type="SMART" id="SM00198">
    <property type="entry name" value="SCP"/>
    <property type="match status" value="1"/>
</dbReference>
<dbReference type="SUPFAM" id="SSF55797">
    <property type="entry name" value="PR-1-like"/>
    <property type="match status" value="1"/>
</dbReference>
<dbReference type="PRINTS" id="PR00837">
    <property type="entry name" value="V5TPXLIKE"/>
</dbReference>
<dbReference type="PANTHER" id="PTHR10334">
    <property type="entry name" value="CYSTEINE-RICH SECRETORY PROTEIN-RELATED"/>
    <property type="match status" value="1"/>
</dbReference>
<dbReference type="EMBL" id="JALLPJ020000422">
    <property type="protein sequence ID" value="KAL3792641.1"/>
    <property type="molecule type" value="Genomic_DNA"/>
</dbReference>
<reference evidence="4 5" key="1">
    <citation type="submission" date="2024-10" db="EMBL/GenBank/DDBJ databases">
        <title>Updated reference genomes for cyclostephanoid diatoms.</title>
        <authorList>
            <person name="Roberts W.R."/>
            <person name="Alverson A.J."/>
        </authorList>
    </citation>
    <scope>NUCLEOTIDE SEQUENCE [LARGE SCALE GENOMIC DNA]</scope>
    <source>
        <strain evidence="4 5">AJA010-31</strain>
    </source>
</reference>
<dbReference type="InterPro" id="IPR001283">
    <property type="entry name" value="CRISP-related"/>
</dbReference>
<dbReference type="AlphaFoldDB" id="A0ABD3PY61"/>
<feature type="compositionally biased region" description="Polar residues" evidence="1">
    <location>
        <begin position="218"/>
        <end position="229"/>
    </location>
</feature>
<dbReference type="Proteomes" id="UP001530400">
    <property type="component" value="Unassembled WGS sequence"/>
</dbReference>
<name>A0ABD3PY61_9STRA</name>
<proteinExistence type="predicted"/>
<organism evidence="4 5">
    <name type="scientific">Cyclotella atomus</name>
    <dbReference type="NCBI Taxonomy" id="382360"/>
    <lineage>
        <taxon>Eukaryota</taxon>
        <taxon>Sar</taxon>
        <taxon>Stramenopiles</taxon>
        <taxon>Ochrophyta</taxon>
        <taxon>Bacillariophyta</taxon>
        <taxon>Coscinodiscophyceae</taxon>
        <taxon>Thalassiosirophycidae</taxon>
        <taxon>Stephanodiscales</taxon>
        <taxon>Stephanodiscaceae</taxon>
        <taxon>Cyclotella</taxon>
    </lineage>
</organism>
<sequence>MTGSEEKKGVGWADFTGDLFSGNTTDWGTIQESICGDQSQVTEEHSNAEVAADPESQYQLHSTVQTQNGASNNPYLPNTQDCDESDYGEVLVNDDAHDAISTVTPATFGQRRMPRISAYTRATSNNNASLVDDWKVKRRRKYLVGSIIVVALLLVTIVIAVPIVVKSKSRAGQISKAEMAAVGDQNGPGVGNTKGKDSSAKTPVIEDEDVILDDADDQSQIASGSTSSTDLEKEGMESIQLETIEAEEQISISSENQTASDGNAQSIFDTDTAEFQPAAESPTSPVSSPSASASLSGLSSQSEPTAFNDSSGGSSISGGSSSSGSNNVPEATFSDNTPAPVPVPTNNSVVLSTMNLVAETPPPTYIVADDTPVPTYSFITPAPQPPTLEPTQFTSSVVRISLQTDKQGYETSWCLESIESDSMKGTNTSTVIYSVDENTYSSYQKDSMEFTLPRGTYRFTLRDAFGDGFCCKDFEGYYSITIDGREVIKGGYYRSEISYDFLIGYFPEMTQREKDWLTAHNVRRKQWHEGNGVSYVPLRWSASLAKQAQKWANKLTVDCEIVGIEHEHGVEEGENLAKNTSAGRKGMGQLYPPDNILRRWVDYEAGLPNPYNLHLTQALWRASKYVGCADSLREYEDGGICRIQVCRYARAGNCQMGKYNVTEGDNWLIPMLADESNCPPECPPEGCF</sequence>
<feature type="region of interest" description="Disordered" evidence="1">
    <location>
        <begin position="182"/>
        <end position="235"/>
    </location>
</feature>
<accession>A0ABD3PY61</accession>
<evidence type="ECO:0000313" key="4">
    <source>
        <dbReference type="EMBL" id="KAL3792641.1"/>
    </source>
</evidence>
<dbReference type="InterPro" id="IPR014044">
    <property type="entry name" value="CAP_dom"/>
</dbReference>
<dbReference type="InterPro" id="IPR035940">
    <property type="entry name" value="CAP_sf"/>
</dbReference>